<comment type="caution">
    <text evidence="2">The sequence shown here is derived from an EMBL/GenBank/DDBJ whole genome shotgun (WGS) entry which is preliminary data.</text>
</comment>
<keyword evidence="3" id="KW-1185">Reference proteome</keyword>
<feature type="transmembrane region" description="Helical" evidence="1">
    <location>
        <begin position="56"/>
        <end position="73"/>
    </location>
</feature>
<feature type="transmembrane region" description="Helical" evidence="1">
    <location>
        <begin position="18"/>
        <end position="36"/>
    </location>
</feature>
<keyword evidence="1" id="KW-1133">Transmembrane helix</keyword>
<dbReference type="RefSeq" id="WP_098509743.1">
    <property type="nucleotide sequence ID" value="NZ_JBIAKZ010000007.1"/>
</dbReference>
<organism evidence="2 3">
    <name type="scientific">Amycolatopsis sulphurea</name>
    <dbReference type="NCBI Taxonomy" id="76022"/>
    <lineage>
        <taxon>Bacteria</taxon>
        <taxon>Bacillati</taxon>
        <taxon>Actinomycetota</taxon>
        <taxon>Actinomycetes</taxon>
        <taxon>Pseudonocardiales</taxon>
        <taxon>Pseudonocardiaceae</taxon>
        <taxon>Amycolatopsis</taxon>
    </lineage>
</organism>
<sequence>MSTTEAVRTPAPPRWPRLVFRATTLVSAVLLFDQAVFAGQFLSGGYDSLQTHRENATYAGISVLVSAVAAVLVRRPGRGPWWPILGSLGLFGLIALQIALGFARLITVHVPVGVATILLAATMAVAAWRR</sequence>
<dbReference type="Proteomes" id="UP000243542">
    <property type="component" value="Unassembled WGS sequence"/>
</dbReference>
<protein>
    <recommendedName>
        <fullName evidence="4">Integral membrane protein</fullName>
    </recommendedName>
</protein>
<feature type="transmembrane region" description="Helical" evidence="1">
    <location>
        <begin position="80"/>
        <end position="100"/>
    </location>
</feature>
<evidence type="ECO:0000313" key="2">
    <source>
        <dbReference type="EMBL" id="PFG57094.1"/>
    </source>
</evidence>
<keyword evidence="1" id="KW-0812">Transmembrane</keyword>
<reference evidence="2 3" key="1">
    <citation type="submission" date="2017-10" db="EMBL/GenBank/DDBJ databases">
        <title>Sequencing the genomes of 1000 actinobacteria strains.</title>
        <authorList>
            <person name="Klenk H.-P."/>
        </authorList>
    </citation>
    <scope>NUCLEOTIDE SEQUENCE [LARGE SCALE GENOMIC DNA]</scope>
    <source>
        <strain evidence="2 3">DSM 46092</strain>
    </source>
</reference>
<dbReference type="AlphaFoldDB" id="A0A2A9G092"/>
<evidence type="ECO:0000313" key="3">
    <source>
        <dbReference type="Proteomes" id="UP000243542"/>
    </source>
</evidence>
<evidence type="ECO:0008006" key="4">
    <source>
        <dbReference type="Google" id="ProtNLM"/>
    </source>
</evidence>
<gene>
    <name evidence="2" type="ORF">ATK36_0652</name>
</gene>
<feature type="transmembrane region" description="Helical" evidence="1">
    <location>
        <begin position="106"/>
        <end position="128"/>
    </location>
</feature>
<dbReference type="EMBL" id="PDJK01000001">
    <property type="protein sequence ID" value="PFG57094.1"/>
    <property type="molecule type" value="Genomic_DNA"/>
</dbReference>
<proteinExistence type="predicted"/>
<evidence type="ECO:0000256" key="1">
    <source>
        <dbReference type="SAM" id="Phobius"/>
    </source>
</evidence>
<keyword evidence="1" id="KW-0472">Membrane</keyword>
<accession>A0A2A9G092</accession>
<name>A0A2A9G092_9PSEU</name>